<evidence type="ECO:0000313" key="1">
    <source>
        <dbReference type="EMBL" id="PKI83463.1"/>
    </source>
</evidence>
<dbReference type="Pfam" id="PF03665">
    <property type="entry name" value="UPF0172"/>
    <property type="match status" value="1"/>
</dbReference>
<dbReference type="Gene3D" id="3.40.140.10">
    <property type="entry name" value="Cytidine Deaminase, domain 2"/>
    <property type="match status" value="1"/>
</dbReference>
<reference evidence="1 2" key="1">
    <citation type="submission" date="2017-10" db="EMBL/GenBank/DDBJ databases">
        <title>A novel species of cold-tolerant Malassezia isolated from bats.</title>
        <authorList>
            <person name="Lorch J.M."/>
            <person name="Palmer J.M."/>
            <person name="Vanderwolf K.J."/>
            <person name="Schmidt K.Z."/>
            <person name="Verant M.L."/>
            <person name="Weller T.J."/>
            <person name="Blehert D.S."/>
        </authorList>
    </citation>
    <scope>NUCLEOTIDE SEQUENCE [LARGE SCALE GENOMIC DNA]</scope>
    <source>
        <strain evidence="1 2">NWHC:44797-103</strain>
    </source>
</reference>
<gene>
    <name evidence="1" type="ORF">MVES_002401</name>
</gene>
<keyword evidence="2" id="KW-1185">Reference proteome</keyword>
<dbReference type="InterPro" id="IPR005366">
    <property type="entry name" value="EMC8/9"/>
</dbReference>
<sequence>MAPEVKHAELSKRAYHKIAMHASKYPASTVIGVLVGLPGSTCVVADVIPVAHLWTELSPMTETALALIDAHLQNKPDQVIGVYQVPARMDVKEPTHTTARLAKKIAQKSEHDALVLQVHGHMLLAPQLSSLSPFVKKAESDAPKALAAQAASVPTYADLLPSLEKNIADGHWKLLADFDDHLEDPALEWLENPVFT</sequence>
<accession>A0A2N1JAA8</accession>
<dbReference type="PANTHER" id="PTHR12941:SF10">
    <property type="entry name" value="ER MEMBRANE PROTEIN COMPLEX SUBUNIT 8_9 HOMOLOG"/>
    <property type="match status" value="1"/>
</dbReference>
<proteinExistence type="predicted"/>
<dbReference type="STRING" id="2020962.A0A2N1JAA8"/>
<dbReference type="PANTHER" id="PTHR12941">
    <property type="entry name" value="ER MEMBRANE PROTEIN COMPLEX"/>
    <property type="match status" value="1"/>
</dbReference>
<protein>
    <recommendedName>
        <fullName evidence="3">MPN domain-containing protein</fullName>
    </recommendedName>
</protein>
<dbReference type="AlphaFoldDB" id="A0A2N1JAA8"/>
<organism evidence="1 2">
    <name type="scientific">Malassezia vespertilionis</name>
    <dbReference type="NCBI Taxonomy" id="2020962"/>
    <lineage>
        <taxon>Eukaryota</taxon>
        <taxon>Fungi</taxon>
        <taxon>Dikarya</taxon>
        <taxon>Basidiomycota</taxon>
        <taxon>Ustilaginomycotina</taxon>
        <taxon>Malasseziomycetes</taxon>
        <taxon>Malasseziales</taxon>
        <taxon>Malasseziaceae</taxon>
        <taxon>Malassezia</taxon>
    </lineage>
</organism>
<dbReference type="CDD" id="cd08060">
    <property type="entry name" value="MPN_UPF0172"/>
    <property type="match status" value="1"/>
</dbReference>
<dbReference type="EMBL" id="KZ454991">
    <property type="protein sequence ID" value="PKI83463.1"/>
    <property type="molecule type" value="Genomic_DNA"/>
</dbReference>
<evidence type="ECO:0000313" key="2">
    <source>
        <dbReference type="Proteomes" id="UP000232875"/>
    </source>
</evidence>
<dbReference type="OrthoDB" id="194468at2759"/>
<dbReference type="GO" id="GO:0072546">
    <property type="term" value="C:EMC complex"/>
    <property type="evidence" value="ECO:0007669"/>
    <property type="project" value="InterPro"/>
</dbReference>
<dbReference type="Proteomes" id="UP000232875">
    <property type="component" value="Unassembled WGS sequence"/>
</dbReference>
<name>A0A2N1JAA8_9BASI</name>
<evidence type="ECO:0008006" key="3">
    <source>
        <dbReference type="Google" id="ProtNLM"/>
    </source>
</evidence>